<dbReference type="InterPro" id="IPR017451">
    <property type="entry name" value="F-box-assoc_interact_dom"/>
</dbReference>
<proteinExistence type="predicted"/>
<dbReference type="Pfam" id="PF00646">
    <property type="entry name" value="F-box"/>
    <property type="match status" value="1"/>
</dbReference>
<dbReference type="PANTHER" id="PTHR31672:SF13">
    <property type="entry name" value="F-BOX PROTEIN CPR30-LIKE"/>
    <property type="match status" value="1"/>
</dbReference>
<dbReference type="PROSITE" id="PS50181">
    <property type="entry name" value="FBOX"/>
    <property type="match status" value="1"/>
</dbReference>
<protein>
    <recommendedName>
        <fullName evidence="1">F-box domain-containing protein</fullName>
    </recommendedName>
</protein>
<keyword evidence="3" id="KW-1185">Reference proteome</keyword>
<dbReference type="InterPro" id="IPR036047">
    <property type="entry name" value="F-box-like_dom_sf"/>
</dbReference>
<organism evidence="2 3">
    <name type="scientific">Daucus carota subsp. sativus</name>
    <name type="common">Carrot</name>
    <dbReference type="NCBI Taxonomy" id="79200"/>
    <lineage>
        <taxon>Eukaryota</taxon>
        <taxon>Viridiplantae</taxon>
        <taxon>Streptophyta</taxon>
        <taxon>Embryophyta</taxon>
        <taxon>Tracheophyta</taxon>
        <taxon>Spermatophyta</taxon>
        <taxon>Magnoliopsida</taxon>
        <taxon>eudicotyledons</taxon>
        <taxon>Gunneridae</taxon>
        <taxon>Pentapetalae</taxon>
        <taxon>asterids</taxon>
        <taxon>campanulids</taxon>
        <taxon>Apiales</taxon>
        <taxon>Apiaceae</taxon>
        <taxon>Apioideae</taxon>
        <taxon>Scandiceae</taxon>
        <taxon>Daucinae</taxon>
        <taxon>Daucus</taxon>
        <taxon>Daucus sect. Daucus</taxon>
    </lineage>
</organism>
<dbReference type="PANTHER" id="PTHR31672">
    <property type="entry name" value="BNACNNG10540D PROTEIN"/>
    <property type="match status" value="1"/>
</dbReference>
<evidence type="ECO:0000313" key="3">
    <source>
        <dbReference type="Proteomes" id="UP000077755"/>
    </source>
</evidence>
<dbReference type="Gene3D" id="1.20.1280.50">
    <property type="match status" value="1"/>
</dbReference>
<sequence length="352" mass="40297">MNFPEDALTEILSRLHVKALSRFKCVCKSWENLIKQPHFISRHLANWTNSSTNKDNVHLLISKRDDETNKRVISLSADDALDTFVDQNSPPFINETFGHIRLLGPCNGLVCLYGYPDSIALWNPAIREFKKLPKSSIPRPLGKFVLGGDVGFGYDSKTNDYKVIQILFCCSKNEGNIYQVEIYNVSTGAWRKYNAELPANIMYRNVWSTHDNETELILSFNMNNEEFKKKALPIDIRDLEGEDRVTRAILPFGESIALLVYGIKQVEKVFDIWVIKSLDDDECWTRLSSIGPVSRVERPLGFWKNGELILENSCRELVLYDDGDGKVRYLGVHGKRDRLEVLVYKESLVSVN</sequence>
<dbReference type="AlphaFoldDB" id="A0AAF1ANE2"/>
<dbReference type="NCBIfam" id="TIGR01640">
    <property type="entry name" value="F_box_assoc_1"/>
    <property type="match status" value="1"/>
</dbReference>
<accession>A0AAF1ANE2</accession>
<dbReference type="Pfam" id="PF07734">
    <property type="entry name" value="FBA_1"/>
    <property type="match status" value="1"/>
</dbReference>
<dbReference type="EMBL" id="CP093344">
    <property type="protein sequence ID" value="WOG89128.1"/>
    <property type="molecule type" value="Genomic_DNA"/>
</dbReference>
<dbReference type="CDD" id="cd22157">
    <property type="entry name" value="F-box_AtFBW1-like"/>
    <property type="match status" value="1"/>
</dbReference>
<name>A0AAF1ANE2_DAUCS</name>
<reference evidence="2" key="1">
    <citation type="journal article" date="2016" name="Nat. Genet.">
        <title>A high-quality carrot genome assembly provides new insights into carotenoid accumulation and asterid genome evolution.</title>
        <authorList>
            <person name="Iorizzo M."/>
            <person name="Ellison S."/>
            <person name="Senalik D."/>
            <person name="Zeng P."/>
            <person name="Satapoomin P."/>
            <person name="Huang J."/>
            <person name="Bowman M."/>
            <person name="Iovene M."/>
            <person name="Sanseverino W."/>
            <person name="Cavagnaro P."/>
            <person name="Yildiz M."/>
            <person name="Macko-Podgorni A."/>
            <person name="Moranska E."/>
            <person name="Grzebelus E."/>
            <person name="Grzebelus D."/>
            <person name="Ashrafi H."/>
            <person name="Zheng Z."/>
            <person name="Cheng S."/>
            <person name="Spooner D."/>
            <person name="Van Deynze A."/>
            <person name="Simon P."/>
        </authorList>
    </citation>
    <scope>NUCLEOTIDE SEQUENCE</scope>
    <source>
        <tissue evidence="2">Leaf</tissue>
    </source>
</reference>
<dbReference type="SUPFAM" id="SSF81383">
    <property type="entry name" value="F-box domain"/>
    <property type="match status" value="1"/>
</dbReference>
<dbReference type="InterPro" id="IPR001810">
    <property type="entry name" value="F-box_dom"/>
</dbReference>
<evidence type="ECO:0000313" key="2">
    <source>
        <dbReference type="EMBL" id="WOG89128.1"/>
    </source>
</evidence>
<gene>
    <name evidence="2" type="ORF">DCAR_0208364</name>
</gene>
<dbReference type="Proteomes" id="UP000077755">
    <property type="component" value="Chromosome 2"/>
</dbReference>
<reference evidence="2" key="2">
    <citation type="submission" date="2022-03" db="EMBL/GenBank/DDBJ databases">
        <title>Draft title - Genomic analysis of global carrot germplasm unveils the trajectory of domestication and the origin of high carotenoid orange carrot.</title>
        <authorList>
            <person name="Iorizzo M."/>
            <person name="Ellison S."/>
            <person name="Senalik D."/>
            <person name="Macko-Podgorni A."/>
            <person name="Grzebelus D."/>
            <person name="Bostan H."/>
            <person name="Rolling W."/>
            <person name="Curaba J."/>
            <person name="Simon P."/>
        </authorList>
    </citation>
    <scope>NUCLEOTIDE SEQUENCE</scope>
    <source>
        <tissue evidence="2">Leaf</tissue>
    </source>
</reference>
<evidence type="ECO:0000259" key="1">
    <source>
        <dbReference type="PROSITE" id="PS50181"/>
    </source>
</evidence>
<dbReference type="InterPro" id="IPR050796">
    <property type="entry name" value="SCF_F-box_component"/>
</dbReference>
<dbReference type="InterPro" id="IPR006527">
    <property type="entry name" value="F-box-assoc_dom_typ1"/>
</dbReference>
<dbReference type="SMART" id="SM00256">
    <property type="entry name" value="FBOX"/>
    <property type="match status" value="1"/>
</dbReference>
<feature type="domain" description="F-box" evidence="1">
    <location>
        <begin position="1"/>
        <end position="43"/>
    </location>
</feature>